<feature type="domain" description="Helicase C-terminal" evidence="8">
    <location>
        <begin position="193"/>
        <end position="365"/>
    </location>
</feature>
<evidence type="ECO:0000256" key="4">
    <source>
        <dbReference type="ARBA" id="ARBA00022840"/>
    </source>
</evidence>
<gene>
    <name evidence="9" type="ORF">A2310_03355</name>
</gene>
<dbReference type="CDD" id="cd00268">
    <property type="entry name" value="DEADc"/>
    <property type="match status" value="1"/>
</dbReference>
<feature type="region of interest" description="Disordered" evidence="6">
    <location>
        <begin position="350"/>
        <end position="374"/>
    </location>
</feature>
<evidence type="ECO:0000256" key="5">
    <source>
        <dbReference type="ARBA" id="ARBA00038437"/>
    </source>
</evidence>
<keyword evidence="1" id="KW-0547">Nucleotide-binding</keyword>
<dbReference type="PROSITE" id="PS51194">
    <property type="entry name" value="HELICASE_CTER"/>
    <property type="match status" value="1"/>
</dbReference>
<sequence>MKFKVPTPIQAKAIPIAIDGKDIVGIAQTGTGKTLAFGIPMIQRLVQLQARGLILVPTRELAIQVEETIYKVGRLLSMRTAVLIGGASIYNQIQALRRNPRIIIATPGRLIDHLRQGNIRLDDVAILVLDEADMMLDMGFAPQIEKILQHVPKERQTMLFSATIPERIVKIAASHMKLPVSIEIVKSGTPAEKVRQEVFIIKKEEKPKLLAKILDQYRGTVLIFTRTKIGAARITIGLRSLGYSTAEIHSRRSLTQRREALEGFKTGKYRILVATDIAARGIDVKGIELVVNYDLPEDSEKYVHRIGRTGRAGHEGNAISFATPDQRGDIKKIERLMRSILPISKHSELTNSRGFEAPPDQRPRGSHSFYRNRR</sequence>
<dbReference type="Pfam" id="PF00271">
    <property type="entry name" value="Helicase_C"/>
    <property type="match status" value="1"/>
</dbReference>
<proteinExistence type="inferred from homology"/>
<dbReference type="EMBL" id="MEUB01000069">
    <property type="protein sequence ID" value="OGC18642.1"/>
    <property type="molecule type" value="Genomic_DNA"/>
</dbReference>
<evidence type="ECO:0000259" key="7">
    <source>
        <dbReference type="PROSITE" id="PS51192"/>
    </source>
</evidence>
<dbReference type="GO" id="GO:0005829">
    <property type="term" value="C:cytosol"/>
    <property type="evidence" value="ECO:0007669"/>
    <property type="project" value="TreeGrafter"/>
</dbReference>
<evidence type="ECO:0000256" key="1">
    <source>
        <dbReference type="ARBA" id="ARBA00022741"/>
    </source>
</evidence>
<dbReference type="SMART" id="SM00487">
    <property type="entry name" value="DEXDc"/>
    <property type="match status" value="1"/>
</dbReference>
<evidence type="ECO:0000256" key="3">
    <source>
        <dbReference type="ARBA" id="ARBA00022806"/>
    </source>
</evidence>
<evidence type="ECO:0000256" key="6">
    <source>
        <dbReference type="SAM" id="MobiDB-lite"/>
    </source>
</evidence>
<name>A0A1F4SDY6_UNCSA</name>
<dbReference type="GO" id="GO:0005524">
    <property type="term" value="F:ATP binding"/>
    <property type="evidence" value="ECO:0007669"/>
    <property type="project" value="UniProtKB-KW"/>
</dbReference>
<dbReference type="InterPro" id="IPR001650">
    <property type="entry name" value="Helicase_C-like"/>
</dbReference>
<evidence type="ECO:0000313" key="10">
    <source>
        <dbReference type="Proteomes" id="UP000178417"/>
    </source>
</evidence>
<keyword evidence="3" id="KW-0347">Helicase</keyword>
<dbReference type="SMART" id="SM00490">
    <property type="entry name" value="HELICc"/>
    <property type="match status" value="1"/>
</dbReference>
<dbReference type="STRING" id="1802579.A2310_03355"/>
<protein>
    <recommendedName>
        <fullName evidence="11">DEAD/DEAH box helicase</fullName>
    </recommendedName>
</protein>
<keyword evidence="2" id="KW-0378">Hydrolase</keyword>
<dbReference type="SUPFAM" id="SSF52540">
    <property type="entry name" value="P-loop containing nucleoside triphosphate hydrolases"/>
    <property type="match status" value="1"/>
</dbReference>
<dbReference type="AlphaFoldDB" id="A0A1F4SDY6"/>
<evidence type="ECO:0008006" key="11">
    <source>
        <dbReference type="Google" id="ProtNLM"/>
    </source>
</evidence>
<comment type="caution">
    <text evidence="9">The sequence shown here is derived from an EMBL/GenBank/DDBJ whole genome shotgun (WGS) entry which is preliminary data.</text>
</comment>
<dbReference type="Proteomes" id="UP000178417">
    <property type="component" value="Unassembled WGS sequence"/>
</dbReference>
<evidence type="ECO:0000259" key="8">
    <source>
        <dbReference type="PROSITE" id="PS51194"/>
    </source>
</evidence>
<dbReference type="GO" id="GO:0003676">
    <property type="term" value="F:nucleic acid binding"/>
    <property type="evidence" value="ECO:0007669"/>
    <property type="project" value="InterPro"/>
</dbReference>
<feature type="domain" description="Helicase ATP-binding" evidence="7">
    <location>
        <begin position="14"/>
        <end position="182"/>
    </location>
</feature>
<dbReference type="CDD" id="cd18787">
    <property type="entry name" value="SF2_C_DEAD"/>
    <property type="match status" value="1"/>
</dbReference>
<evidence type="ECO:0000256" key="2">
    <source>
        <dbReference type="ARBA" id="ARBA00022801"/>
    </source>
</evidence>
<dbReference type="Gene3D" id="3.40.50.300">
    <property type="entry name" value="P-loop containing nucleotide triphosphate hydrolases"/>
    <property type="match status" value="2"/>
</dbReference>
<organism evidence="9 10">
    <name type="scientific">candidate division WOR-1 bacterium RIFOXYB2_FULL_37_13</name>
    <dbReference type="NCBI Taxonomy" id="1802579"/>
    <lineage>
        <taxon>Bacteria</taxon>
        <taxon>Bacillati</taxon>
        <taxon>Saganbacteria</taxon>
    </lineage>
</organism>
<accession>A0A1F4SDY6</accession>
<dbReference type="InterPro" id="IPR011545">
    <property type="entry name" value="DEAD/DEAH_box_helicase_dom"/>
</dbReference>
<dbReference type="InterPro" id="IPR014001">
    <property type="entry name" value="Helicase_ATP-bd"/>
</dbReference>
<reference evidence="9 10" key="1">
    <citation type="journal article" date="2016" name="Nat. Commun.">
        <title>Thousands of microbial genomes shed light on interconnected biogeochemical processes in an aquifer system.</title>
        <authorList>
            <person name="Anantharaman K."/>
            <person name="Brown C.T."/>
            <person name="Hug L.A."/>
            <person name="Sharon I."/>
            <person name="Castelle C.J."/>
            <person name="Probst A.J."/>
            <person name="Thomas B.C."/>
            <person name="Singh A."/>
            <person name="Wilkins M.J."/>
            <person name="Karaoz U."/>
            <person name="Brodie E.L."/>
            <person name="Williams K.H."/>
            <person name="Hubbard S.S."/>
            <person name="Banfield J.F."/>
        </authorList>
    </citation>
    <scope>NUCLEOTIDE SEQUENCE [LARGE SCALE GENOMIC DNA]</scope>
</reference>
<dbReference type="InterPro" id="IPR027417">
    <property type="entry name" value="P-loop_NTPase"/>
</dbReference>
<dbReference type="InterPro" id="IPR050079">
    <property type="entry name" value="DEAD_box_RNA_helicase"/>
</dbReference>
<dbReference type="InterPro" id="IPR044742">
    <property type="entry name" value="DEAD/DEAH_RhlB"/>
</dbReference>
<dbReference type="GO" id="GO:0016787">
    <property type="term" value="F:hydrolase activity"/>
    <property type="evidence" value="ECO:0007669"/>
    <property type="project" value="UniProtKB-KW"/>
</dbReference>
<dbReference type="PANTHER" id="PTHR47959">
    <property type="entry name" value="ATP-DEPENDENT RNA HELICASE RHLE-RELATED"/>
    <property type="match status" value="1"/>
</dbReference>
<dbReference type="PANTHER" id="PTHR47959:SF13">
    <property type="entry name" value="ATP-DEPENDENT RNA HELICASE RHLE"/>
    <property type="match status" value="1"/>
</dbReference>
<evidence type="ECO:0000313" key="9">
    <source>
        <dbReference type="EMBL" id="OGC18642.1"/>
    </source>
</evidence>
<dbReference type="GO" id="GO:0003724">
    <property type="term" value="F:RNA helicase activity"/>
    <property type="evidence" value="ECO:0007669"/>
    <property type="project" value="TreeGrafter"/>
</dbReference>
<dbReference type="PROSITE" id="PS51192">
    <property type="entry name" value="HELICASE_ATP_BIND_1"/>
    <property type="match status" value="1"/>
</dbReference>
<keyword evidence="4" id="KW-0067">ATP-binding</keyword>
<comment type="similarity">
    <text evidence="5">Belongs to the DEAD box helicase family.</text>
</comment>
<dbReference type="Pfam" id="PF00270">
    <property type="entry name" value="DEAD"/>
    <property type="match status" value="1"/>
</dbReference>